<feature type="domain" description="Glycosyl transferase family 1" evidence="1">
    <location>
        <begin position="204"/>
        <end position="363"/>
    </location>
</feature>
<dbReference type="InterPro" id="IPR001296">
    <property type="entry name" value="Glyco_trans_1"/>
</dbReference>
<evidence type="ECO:0000259" key="1">
    <source>
        <dbReference type="Pfam" id="PF00534"/>
    </source>
</evidence>
<reference evidence="2 3" key="1">
    <citation type="submission" date="2023-07" db="EMBL/GenBank/DDBJ databases">
        <title>Genomic Encyclopedia of Type Strains, Phase IV (KMG-IV): sequencing the most valuable type-strain genomes for metagenomic binning, comparative biology and taxonomic classification.</title>
        <authorList>
            <person name="Goeker M."/>
        </authorList>
    </citation>
    <scope>NUCLEOTIDE SEQUENCE [LARGE SCALE GENOMIC DNA]</scope>
    <source>
        <strain evidence="2 3">DSM 18695</strain>
    </source>
</reference>
<dbReference type="PANTHER" id="PTHR45947">
    <property type="entry name" value="SULFOQUINOVOSYL TRANSFERASE SQD2"/>
    <property type="match status" value="1"/>
</dbReference>
<keyword evidence="3" id="KW-1185">Reference proteome</keyword>
<name>A0ABU0IM79_9CAUL</name>
<dbReference type="Gene3D" id="3.40.50.2000">
    <property type="entry name" value="Glycogen Phosphorylase B"/>
    <property type="match status" value="2"/>
</dbReference>
<sequence length="397" mass="43416">MKPRLGILLTHPVQYYSPWFRALAQASDLTVYYAHQQSAEGQAQAGFGTAFEWDVPLLDGYDWHWLTNVSRRPGLSHFNGCDTPEIAQIVRTGHFDAFIIFGWNKKSFIQAGWACHRSGTPCFIRLDSQLAMQASPLKRAIKRLVYSAILPWAAHYLTPGVRSDAYLRHFGVPERRIHRLPHMIDVDRFSASAQAARVSGETAALRARHGAGDDDFVLLFAGKLLARKRPGLVLEALRWLRTSDPKAAARLKVWLVGDGPLRGELEAFTAQHALPVSFLGFVNQSAIPTAYAAADCLVLPSNGEETWGLVVNESFACGRPAIVSIEAGCAPDLIEDGVTGWTLRHPDADALAKVMATALRDARRLPNQGLAAKNLAGSYSTGVASLLETLSTLKANP</sequence>
<dbReference type="CDD" id="cd03801">
    <property type="entry name" value="GT4_PimA-like"/>
    <property type="match status" value="1"/>
</dbReference>
<dbReference type="PANTHER" id="PTHR45947:SF3">
    <property type="entry name" value="SULFOQUINOVOSYL TRANSFERASE SQD2"/>
    <property type="match status" value="1"/>
</dbReference>
<proteinExistence type="predicted"/>
<dbReference type="RefSeq" id="WP_307346461.1">
    <property type="nucleotide sequence ID" value="NZ_JAUSVS010000001.1"/>
</dbReference>
<organism evidence="2 3">
    <name type="scientific">Caulobacter ginsengisoli</name>
    <dbReference type="NCBI Taxonomy" id="400775"/>
    <lineage>
        <taxon>Bacteria</taxon>
        <taxon>Pseudomonadati</taxon>
        <taxon>Pseudomonadota</taxon>
        <taxon>Alphaproteobacteria</taxon>
        <taxon>Caulobacterales</taxon>
        <taxon>Caulobacteraceae</taxon>
        <taxon>Caulobacter</taxon>
    </lineage>
</organism>
<protein>
    <submittedName>
        <fullName evidence="2">Glycosyltransferase involved in cell wall biosynthesis</fullName>
    </submittedName>
</protein>
<dbReference type="SUPFAM" id="SSF53756">
    <property type="entry name" value="UDP-Glycosyltransferase/glycogen phosphorylase"/>
    <property type="match status" value="1"/>
</dbReference>
<comment type="caution">
    <text evidence="2">The sequence shown here is derived from an EMBL/GenBank/DDBJ whole genome shotgun (WGS) entry which is preliminary data.</text>
</comment>
<gene>
    <name evidence="2" type="ORF">QO010_000867</name>
</gene>
<dbReference type="Proteomes" id="UP001228905">
    <property type="component" value="Unassembled WGS sequence"/>
</dbReference>
<dbReference type="EMBL" id="JAUSVS010000001">
    <property type="protein sequence ID" value="MDQ0463119.1"/>
    <property type="molecule type" value="Genomic_DNA"/>
</dbReference>
<evidence type="ECO:0000313" key="2">
    <source>
        <dbReference type="EMBL" id="MDQ0463119.1"/>
    </source>
</evidence>
<accession>A0ABU0IM79</accession>
<dbReference type="InterPro" id="IPR050194">
    <property type="entry name" value="Glycosyltransferase_grp1"/>
</dbReference>
<evidence type="ECO:0000313" key="3">
    <source>
        <dbReference type="Proteomes" id="UP001228905"/>
    </source>
</evidence>
<dbReference type="Pfam" id="PF00534">
    <property type="entry name" value="Glycos_transf_1"/>
    <property type="match status" value="1"/>
</dbReference>